<evidence type="ECO:0000313" key="2">
    <source>
        <dbReference type="Proteomes" id="UP001212170"/>
    </source>
</evidence>
<protein>
    <submittedName>
        <fullName evidence="1">Uncharacterized protein</fullName>
    </submittedName>
</protein>
<sequence>MFTEVNFRYTASYGNQIKATDTYELDDKVTLDHVLSIYKELTNYYNGVLKINE</sequence>
<keyword evidence="2" id="KW-1185">Reference proteome</keyword>
<accession>A0ABT4W8R3</accession>
<reference evidence="1 2" key="1">
    <citation type="journal article" date="2023" name="Chemosphere">
        <title>Whole genome analysis of Flavobacterium aziz-sancarii sp. nov., isolated from Ardley Island (Antarctica), revealed a rich resistome and bioremediation potential.</title>
        <authorList>
            <person name="Otur C."/>
            <person name="Okay S."/>
            <person name="Kurt-Kizildogan A."/>
        </authorList>
    </citation>
    <scope>NUCLEOTIDE SEQUENCE [LARGE SCALE GENOMIC DNA]</scope>
    <source>
        <strain evidence="1 2">AC</strain>
    </source>
</reference>
<gene>
    <name evidence="1" type="ORF">NJT12_04840</name>
</gene>
<organism evidence="1 2">
    <name type="scientific">Flavobacterium azizsancarii</name>
    <dbReference type="NCBI Taxonomy" id="2961580"/>
    <lineage>
        <taxon>Bacteria</taxon>
        <taxon>Pseudomonadati</taxon>
        <taxon>Bacteroidota</taxon>
        <taxon>Flavobacteriia</taxon>
        <taxon>Flavobacteriales</taxon>
        <taxon>Flavobacteriaceae</taxon>
        <taxon>Flavobacterium</taxon>
    </lineage>
</organism>
<evidence type="ECO:0000313" key="1">
    <source>
        <dbReference type="EMBL" id="MDA6068943.1"/>
    </source>
</evidence>
<proteinExistence type="predicted"/>
<dbReference type="Proteomes" id="UP001212170">
    <property type="component" value="Unassembled WGS sequence"/>
</dbReference>
<dbReference type="EMBL" id="JAMZNK010000005">
    <property type="protein sequence ID" value="MDA6068943.1"/>
    <property type="molecule type" value="Genomic_DNA"/>
</dbReference>
<name>A0ABT4W8R3_9FLAO</name>
<comment type="caution">
    <text evidence="1">The sequence shown here is derived from an EMBL/GenBank/DDBJ whole genome shotgun (WGS) entry which is preliminary data.</text>
</comment>
<dbReference type="RefSeq" id="WP_271334776.1">
    <property type="nucleotide sequence ID" value="NZ_JAMZNK010000005.1"/>
</dbReference>